<evidence type="ECO:0000256" key="5">
    <source>
        <dbReference type="ARBA" id="ARBA00022737"/>
    </source>
</evidence>
<evidence type="ECO:0000256" key="13">
    <source>
        <dbReference type="SAM" id="MobiDB-lite"/>
    </source>
</evidence>
<keyword evidence="4" id="KW-0963">Cytoplasm</keyword>
<evidence type="ECO:0000256" key="8">
    <source>
        <dbReference type="ARBA" id="ARBA00023212"/>
    </source>
</evidence>
<evidence type="ECO:0000256" key="10">
    <source>
        <dbReference type="ARBA" id="ARBA00066201"/>
    </source>
</evidence>
<evidence type="ECO:0000256" key="2">
    <source>
        <dbReference type="ARBA" id="ARBA00004611"/>
    </source>
</evidence>
<dbReference type="SUPFAM" id="SSF47473">
    <property type="entry name" value="EF-hand"/>
    <property type="match status" value="1"/>
</dbReference>
<dbReference type="Proteomes" id="UP000694856">
    <property type="component" value="Chromosome 20"/>
</dbReference>
<evidence type="ECO:0000256" key="1">
    <source>
        <dbReference type="ARBA" id="ARBA00004300"/>
    </source>
</evidence>
<evidence type="ECO:0000256" key="12">
    <source>
        <dbReference type="ARBA" id="ARBA00079615"/>
    </source>
</evidence>
<comment type="subcellular location">
    <subcellularLocation>
        <location evidence="2">Cytoplasm</location>
        <location evidence="2">Cytoskeleton</location>
        <location evidence="2">Flagellum axoneme</location>
    </subcellularLocation>
    <subcellularLocation>
        <location evidence="1">Cytoplasm</location>
        <location evidence="1">Cytoskeleton</location>
        <location evidence="1">Microtubule organizing center</location>
        <location evidence="1">Centrosome</location>
    </subcellularLocation>
    <subcellularLocation>
        <location evidence="3">Cytoplasm</location>
        <location evidence="3">Cytoskeleton</location>
        <location evidence="3">Spindle pole</location>
    </subcellularLocation>
</comment>
<feature type="domain" description="DM10" evidence="15">
    <location>
        <begin position="351"/>
        <end position="471"/>
    </location>
</feature>
<dbReference type="InterPro" id="IPR011992">
    <property type="entry name" value="EF-hand-dom_pair"/>
</dbReference>
<accession>A0A8B8RMI4</accession>
<dbReference type="GO" id="GO:0072686">
    <property type="term" value="C:mitotic spindle"/>
    <property type="evidence" value="ECO:0007669"/>
    <property type="project" value="TreeGrafter"/>
</dbReference>
<feature type="region of interest" description="Disordered" evidence="13">
    <location>
        <begin position="70"/>
        <end position="124"/>
    </location>
</feature>
<dbReference type="GO" id="GO:0000922">
    <property type="term" value="C:spindle pole"/>
    <property type="evidence" value="ECO:0007669"/>
    <property type="project" value="UniProtKB-SubCell"/>
</dbReference>
<dbReference type="GO" id="GO:0060285">
    <property type="term" value="P:cilium-dependent cell motility"/>
    <property type="evidence" value="ECO:0007669"/>
    <property type="project" value="TreeGrafter"/>
</dbReference>
<dbReference type="SMART" id="SM00676">
    <property type="entry name" value="DM10"/>
    <property type="match status" value="3"/>
</dbReference>
<dbReference type="FunFam" id="2.30.29.170:FF:000001">
    <property type="entry name" value="EF-hand domain containing 1"/>
    <property type="match status" value="1"/>
</dbReference>
<sequence>MVPWGGFLERTGQRLVLLVSLVLSSPPAFSSRERGCAALTRGLEEEASVNFLAGGGTSCGGGCAGLRIPPPGREGAEPGGARPRLSLLPGRSPEQRRPQSLPPAGSWKLEAGSRDPGPGVRVGLRARARPPLPKTAFHRSQTLGYRNGYAVVRRPTVGIGRERLPVNQLSQAQLDELANKAPILTYGQPRQAPPAEFVPAHVAFDKKVLKFDAYFQEDVPMSAEEHYRIRQVNIHYYLEDDSMSVIEPVVENSGIPQGKLVRRQRLAKNDRGDHYHWKDLNRGMNITIYGRTFRIVDCDKFTQVFLESQGIELNPPEKMALDPYTELRKQPLRKYVTPSDFDQLKQFLTFDKQVLRFYAIWDDTDSMFGECRNYIIHYYLMDDTVEIREVHERNNGRDPFPLLMNRQRMPKVLVENAKSFPQCVLEISDQEVLEWFTAKDFIVGKPLTILGRTFFIYDCDPFTRQYYREKFGISDLPRIDVSKKEPPPVKQELPPYNGYGLVEDSAQNCFALIPKAPKKDVMKMLMNDNKVLRYLAALESPIPEDRDRRFVFSYFLATDMISIFEPPVRNSGIIGGKYLGRTKVVKPGSSAENPVYYGPSDFFIGAVVEVFGHRFVILDADDYVLKYMENNAAQYSPEALLSVQSRVRKREAPAPELENQQTEEDPGVQALEMLIDTIQKQRKDVPCRDNIPEAFQVYDKEASGLVDRETFFKVCNSLQLPVDDSLIKELVRMCSHGEDKIDYYSFVHAFSN</sequence>
<evidence type="ECO:0000313" key="17">
    <source>
        <dbReference type="RefSeq" id="XP_032319148.1"/>
    </source>
</evidence>
<protein>
    <recommendedName>
        <fullName evidence="11">EF-hand domain-containing protein 1</fullName>
    </recommendedName>
    <alternativeName>
        <fullName evidence="12">Myoclonin-1</fullName>
    </alternativeName>
</protein>
<evidence type="ECO:0000256" key="9">
    <source>
        <dbReference type="ARBA" id="ARBA00023273"/>
    </source>
</evidence>
<keyword evidence="6" id="KW-0282">Flagellum</keyword>
<gene>
    <name evidence="17" type="primary">EFHC1</name>
</gene>
<keyword evidence="16" id="KW-1185">Reference proteome</keyword>
<dbReference type="GO" id="GO:0000281">
    <property type="term" value="P:mitotic cytokinesis"/>
    <property type="evidence" value="ECO:0007669"/>
    <property type="project" value="TreeGrafter"/>
</dbReference>
<name>A0A8B8RMI4_CAMFR</name>
<dbReference type="FunFam" id="2.30.29.170:FF:000003">
    <property type="entry name" value="EF-hand domain (C-terminal) containing 1"/>
    <property type="match status" value="1"/>
</dbReference>
<feature type="chain" id="PRO_5034069513" description="EF-hand domain-containing protein 1" evidence="14">
    <location>
        <begin position="31"/>
        <end position="752"/>
    </location>
</feature>
<dbReference type="GO" id="GO:0005879">
    <property type="term" value="C:axonemal microtubule"/>
    <property type="evidence" value="ECO:0007669"/>
    <property type="project" value="UniProtKB-ARBA"/>
</dbReference>
<evidence type="ECO:0000256" key="4">
    <source>
        <dbReference type="ARBA" id="ARBA00022490"/>
    </source>
</evidence>
<dbReference type="PANTHER" id="PTHR12086:SF9">
    <property type="entry name" value="EF-HAND DOMAIN-CONTAINING PROTEIN 1"/>
    <property type="match status" value="1"/>
</dbReference>
<dbReference type="GO" id="GO:0007052">
    <property type="term" value="P:mitotic spindle organization"/>
    <property type="evidence" value="ECO:0007669"/>
    <property type="project" value="TreeGrafter"/>
</dbReference>
<dbReference type="FunFam" id="1.10.238.10:FF:000204">
    <property type="entry name" value="EF-hand domain containing 1"/>
    <property type="match status" value="1"/>
</dbReference>
<dbReference type="InterPro" id="IPR006602">
    <property type="entry name" value="DM10_dom"/>
</dbReference>
<dbReference type="Gene3D" id="1.10.238.10">
    <property type="entry name" value="EF-hand"/>
    <property type="match status" value="1"/>
</dbReference>
<keyword evidence="7" id="KW-0969">Cilium</keyword>
<dbReference type="InterPro" id="IPR040193">
    <property type="entry name" value="EFHC1/EFHC2/EFHB"/>
</dbReference>
<evidence type="ECO:0000256" key="7">
    <source>
        <dbReference type="ARBA" id="ARBA00023069"/>
    </source>
</evidence>
<reference evidence="17" key="1">
    <citation type="submission" date="2025-08" db="UniProtKB">
        <authorList>
            <consortium name="RefSeq"/>
        </authorList>
    </citation>
    <scope>IDENTIFICATION</scope>
    <source>
        <tissue evidence="17">Ear skin</tissue>
    </source>
</reference>
<dbReference type="KEGG" id="cfr:102519235"/>
<dbReference type="GeneID" id="102519235"/>
<dbReference type="GO" id="GO:0043014">
    <property type="term" value="F:alpha-tubulin binding"/>
    <property type="evidence" value="ECO:0007669"/>
    <property type="project" value="TreeGrafter"/>
</dbReference>
<proteinExistence type="predicted"/>
<dbReference type="Pfam" id="PF06565">
    <property type="entry name" value="DM10_dom"/>
    <property type="match status" value="3"/>
</dbReference>
<dbReference type="RefSeq" id="XP_032319148.1">
    <property type="nucleotide sequence ID" value="XM_032463257.1"/>
</dbReference>
<dbReference type="CTD" id="114327"/>
<evidence type="ECO:0000256" key="11">
    <source>
        <dbReference type="ARBA" id="ARBA00073947"/>
    </source>
</evidence>
<evidence type="ECO:0000256" key="3">
    <source>
        <dbReference type="ARBA" id="ARBA00004647"/>
    </source>
</evidence>
<evidence type="ECO:0000256" key="14">
    <source>
        <dbReference type="SAM" id="SignalP"/>
    </source>
</evidence>
<keyword evidence="8" id="KW-0206">Cytoskeleton</keyword>
<keyword evidence="14" id="KW-0732">Signal</keyword>
<comment type="subunit">
    <text evidence="10">Microtubule inner protein component of sperm flagellar doublet microtubules. Interacts with the C-terminus of CACNA1E. Interacts with alpha-tubulin.</text>
</comment>
<dbReference type="FunFam" id="2.30.29.170:FF:000002">
    <property type="entry name" value="EF-hand domain (C-terminal) containing 1"/>
    <property type="match status" value="1"/>
</dbReference>
<organism evidence="16 17">
    <name type="scientific">Camelus ferus</name>
    <name type="common">Wild bactrian camel</name>
    <name type="synonym">Camelus bactrianus ferus</name>
    <dbReference type="NCBI Taxonomy" id="419612"/>
    <lineage>
        <taxon>Eukaryota</taxon>
        <taxon>Metazoa</taxon>
        <taxon>Chordata</taxon>
        <taxon>Craniata</taxon>
        <taxon>Vertebrata</taxon>
        <taxon>Euteleostomi</taxon>
        <taxon>Mammalia</taxon>
        <taxon>Eutheria</taxon>
        <taxon>Laurasiatheria</taxon>
        <taxon>Artiodactyla</taxon>
        <taxon>Tylopoda</taxon>
        <taxon>Camelidae</taxon>
        <taxon>Camelus</taxon>
    </lineage>
</organism>
<feature type="domain" description="DM10" evidence="15">
    <location>
        <begin position="528"/>
        <end position="632"/>
    </location>
</feature>
<dbReference type="AlphaFoldDB" id="A0A8B8RMI4"/>
<dbReference type="Gene3D" id="2.30.29.170">
    <property type="match status" value="3"/>
</dbReference>
<feature type="signal peptide" evidence="14">
    <location>
        <begin position="1"/>
        <end position="30"/>
    </location>
</feature>
<feature type="domain" description="DM10" evidence="15">
    <location>
        <begin position="205"/>
        <end position="310"/>
    </location>
</feature>
<evidence type="ECO:0000256" key="6">
    <source>
        <dbReference type="ARBA" id="ARBA00022846"/>
    </source>
</evidence>
<evidence type="ECO:0000259" key="15">
    <source>
        <dbReference type="PROSITE" id="PS51336"/>
    </source>
</evidence>
<keyword evidence="9" id="KW-0966">Cell projection</keyword>
<keyword evidence="5" id="KW-0677">Repeat</keyword>
<dbReference type="PANTHER" id="PTHR12086">
    <property type="entry name" value="EF-HAND DOMAIN C-TERMINAL CONTAINING PROTEIN"/>
    <property type="match status" value="1"/>
</dbReference>
<dbReference type="GO" id="GO:0005813">
    <property type="term" value="C:centrosome"/>
    <property type="evidence" value="ECO:0007669"/>
    <property type="project" value="UniProtKB-SubCell"/>
</dbReference>
<dbReference type="PROSITE" id="PS51336">
    <property type="entry name" value="DM10"/>
    <property type="match status" value="3"/>
</dbReference>
<evidence type="ECO:0000313" key="16">
    <source>
        <dbReference type="Proteomes" id="UP000694856"/>
    </source>
</evidence>